<accession>A0A8S1VBL1</accession>
<evidence type="ECO:0000313" key="1">
    <source>
        <dbReference type="EMBL" id="CAD8173981.1"/>
    </source>
</evidence>
<name>A0A8S1VBL1_PAROT</name>
<dbReference type="AlphaFoldDB" id="A0A8S1VBL1"/>
<dbReference type="OrthoDB" id="6766060at2759"/>
<reference evidence="1" key="1">
    <citation type="submission" date="2021-01" db="EMBL/GenBank/DDBJ databases">
        <authorList>
            <consortium name="Genoscope - CEA"/>
            <person name="William W."/>
        </authorList>
    </citation>
    <scope>NUCLEOTIDE SEQUENCE</scope>
</reference>
<dbReference type="Proteomes" id="UP000683925">
    <property type="component" value="Unassembled WGS sequence"/>
</dbReference>
<evidence type="ECO:0000313" key="2">
    <source>
        <dbReference type="Proteomes" id="UP000683925"/>
    </source>
</evidence>
<evidence type="ECO:0008006" key="3">
    <source>
        <dbReference type="Google" id="ProtNLM"/>
    </source>
</evidence>
<dbReference type="EMBL" id="CAJJDP010000062">
    <property type="protein sequence ID" value="CAD8173981.1"/>
    <property type="molecule type" value="Genomic_DNA"/>
</dbReference>
<proteinExistence type="predicted"/>
<protein>
    <recommendedName>
        <fullName evidence="3">Reverse transcriptase domain-containing protein</fullName>
    </recommendedName>
</protein>
<organism evidence="1 2">
    <name type="scientific">Paramecium octaurelia</name>
    <dbReference type="NCBI Taxonomy" id="43137"/>
    <lineage>
        <taxon>Eukaryota</taxon>
        <taxon>Sar</taxon>
        <taxon>Alveolata</taxon>
        <taxon>Ciliophora</taxon>
        <taxon>Intramacronucleata</taxon>
        <taxon>Oligohymenophorea</taxon>
        <taxon>Peniculida</taxon>
        <taxon>Parameciidae</taxon>
        <taxon>Paramecium</taxon>
    </lineage>
</organism>
<sequence length="434" mass="52177">MDIRSNVQQKVMLKNHFMWRFQSQQRTFRLIDQHLEQSDLKFTRTTLEKVVQSLLDSIFTQDKHTARKITYLLNSQIMQELTINQLFKDLKSEKTQDQLEQDERLQPQLRSTLKCNDFQTWYNYKTTSNQKDPCNFTKSSQKKINNLSIIYENGYIIYSTKLQVSFPKYKRMATLNPQKTKLASFDASRMTKTVNKIYYKNQTEFPREVYISLSALLFCPLCQMKKFKSYKNSCQGQSYYYRWYIRHFYQENKKSKHIKDLWNDNTRQINKYIGQASVVPLNKLYTKIPSKQRFRPFTILSPLFARFKEFASIIQNMNKWLHIQQRNISRYREISLLFRQCKQKGEEMFNLYKFFKCILHLHQNQVILNYGRKISIKLERINIPKRTILVTSLLRPYQRIEKCWFKNGGVQGSPLSPSLFNIYLDAFLQDLSSK</sequence>
<gene>
    <name evidence="1" type="ORF">POCTA_138.1.T0630045</name>
</gene>
<comment type="caution">
    <text evidence="1">The sequence shown here is derived from an EMBL/GenBank/DDBJ whole genome shotgun (WGS) entry which is preliminary data.</text>
</comment>
<keyword evidence="2" id="KW-1185">Reference proteome</keyword>